<comment type="similarity">
    <text evidence="7">Belongs to the DHHC palmitoyltransferase family.</text>
</comment>
<evidence type="ECO:0000256" key="7">
    <source>
        <dbReference type="RuleBase" id="RU079119"/>
    </source>
</evidence>
<accession>A0A0K0CTV2</accession>
<sequence>MKPPSTLQFYCFSFFFTFHIVLKKALRAFQCFFFSSILIKTFFVRAFIHDRIRYCAKCKCIKPDRAHHCSICGECILKFDHHCPWVNNCVNFYNYKFFLLFLGYGLIFCLFVFFTDLPYFIRFWIKDYQEHRNVVYYSLLFVNNFHLLFLVFVSGMFAISLSFLLSYHLFLTARNRTTVESFRAPILEGGPDKRAFDHGIRANYREVFGYDRRLWFLPVFSRFVTFFFPLLFVNTMSRFTA</sequence>
<evidence type="ECO:0000256" key="4">
    <source>
        <dbReference type="ARBA" id="ARBA00022989"/>
    </source>
</evidence>
<dbReference type="Proteomes" id="UP000035642">
    <property type="component" value="Unassembled WGS sequence"/>
</dbReference>
<dbReference type="GO" id="GO:0016020">
    <property type="term" value="C:membrane"/>
    <property type="evidence" value="ECO:0007669"/>
    <property type="project" value="UniProtKB-SubCell"/>
</dbReference>
<keyword evidence="4 7" id="KW-1133">Transmembrane helix</keyword>
<evidence type="ECO:0000256" key="1">
    <source>
        <dbReference type="ARBA" id="ARBA00004141"/>
    </source>
</evidence>
<keyword evidence="9" id="KW-1185">Reference proteome</keyword>
<protein>
    <recommendedName>
        <fullName evidence="7">Palmitoyltransferase</fullName>
        <ecNumber evidence="7">2.3.1.225</ecNumber>
    </recommendedName>
</protein>
<feature type="transmembrane region" description="Helical" evidence="7">
    <location>
        <begin position="97"/>
        <end position="125"/>
    </location>
</feature>
<dbReference type="STRING" id="6313.A0A0K0CTV2"/>
<dbReference type="Pfam" id="PF01529">
    <property type="entry name" value="DHHC"/>
    <property type="match status" value="1"/>
</dbReference>
<keyword evidence="6 7" id="KW-0012">Acyltransferase</keyword>
<comment type="subcellular location">
    <subcellularLocation>
        <location evidence="1">Membrane</location>
        <topology evidence="1">Multi-pass membrane protein</topology>
    </subcellularLocation>
</comment>
<proteinExistence type="inferred from homology"/>
<reference evidence="10" key="2">
    <citation type="submission" date="2017-02" db="UniProtKB">
        <authorList>
            <consortium name="WormBaseParasite"/>
        </authorList>
    </citation>
    <scope>IDENTIFICATION</scope>
</reference>
<evidence type="ECO:0000259" key="8">
    <source>
        <dbReference type="Pfam" id="PF01529"/>
    </source>
</evidence>
<keyword evidence="3 7" id="KW-0812">Transmembrane</keyword>
<feature type="transmembrane region" description="Helical" evidence="7">
    <location>
        <begin position="214"/>
        <end position="233"/>
    </location>
</feature>
<dbReference type="PANTHER" id="PTHR12246">
    <property type="entry name" value="PALMITOYLTRANSFERASE ZDHHC16"/>
    <property type="match status" value="1"/>
</dbReference>
<feature type="transmembrane region" description="Helical" evidence="7">
    <location>
        <begin position="32"/>
        <end position="48"/>
    </location>
</feature>
<keyword evidence="2 7" id="KW-0808">Transferase</keyword>
<evidence type="ECO:0000256" key="2">
    <source>
        <dbReference type="ARBA" id="ARBA00022679"/>
    </source>
</evidence>
<dbReference type="PROSITE" id="PS50216">
    <property type="entry name" value="DHHC"/>
    <property type="match status" value="1"/>
</dbReference>
<reference evidence="9" key="1">
    <citation type="submission" date="2012-09" db="EMBL/GenBank/DDBJ databases">
        <authorList>
            <person name="Martin A.A."/>
        </authorList>
    </citation>
    <scope>NUCLEOTIDE SEQUENCE</scope>
</reference>
<comment type="catalytic activity">
    <reaction evidence="7">
        <text>L-cysteinyl-[protein] + hexadecanoyl-CoA = S-hexadecanoyl-L-cysteinyl-[protein] + CoA</text>
        <dbReference type="Rhea" id="RHEA:36683"/>
        <dbReference type="Rhea" id="RHEA-COMP:10131"/>
        <dbReference type="Rhea" id="RHEA-COMP:11032"/>
        <dbReference type="ChEBI" id="CHEBI:29950"/>
        <dbReference type="ChEBI" id="CHEBI:57287"/>
        <dbReference type="ChEBI" id="CHEBI:57379"/>
        <dbReference type="ChEBI" id="CHEBI:74151"/>
        <dbReference type="EC" id="2.3.1.225"/>
    </reaction>
</comment>
<dbReference type="EC" id="2.3.1.225" evidence="7"/>
<evidence type="ECO:0000256" key="5">
    <source>
        <dbReference type="ARBA" id="ARBA00023136"/>
    </source>
</evidence>
<keyword evidence="5 7" id="KW-0472">Membrane</keyword>
<dbReference type="InterPro" id="IPR001594">
    <property type="entry name" value="Palmitoyltrfase_DHHC"/>
</dbReference>
<evidence type="ECO:0000256" key="6">
    <source>
        <dbReference type="ARBA" id="ARBA00023315"/>
    </source>
</evidence>
<feature type="transmembrane region" description="Helical" evidence="7">
    <location>
        <begin position="145"/>
        <end position="167"/>
    </location>
</feature>
<name>A0A0K0CTV2_ANGCA</name>
<evidence type="ECO:0000313" key="10">
    <source>
        <dbReference type="WBParaSite" id="ACAC_0000055401-mRNA-1"/>
    </source>
</evidence>
<comment type="domain">
    <text evidence="7">The DHHC domain is required for palmitoyltransferase activity.</text>
</comment>
<dbReference type="InterPro" id="IPR039859">
    <property type="entry name" value="PFA4/ZDH16/20/ERF2-like"/>
</dbReference>
<dbReference type="AlphaFoldDB" id="A0A0K0CTV2"/>
<dbReference type="GO" id="GO:0019706">
    <property type="term" value="F:protein-cysteine S-palmitoyltransferase activity"/>
    <property type="evidence" value="ECO:0007669"/>
    <property type="project" value="UniProtKB-EC"/>
</dbReference>
<evidence type="ECO:0000256" key="3">
    <source>
        <dbReference type="ARBA" id="ARBA00022692"/>
    </source>
</evidence>
<feature type="domain" description="Palmitoyltransferase DHHC" evidence="8">
    <location>
        <begin position="50"/>
        <end position="182"/>
    </location>
</feature>
<dbReference type="WBParaSite" id="ACAC_0000055401-mRNA-1">
    <property type="protein sequence ID" value="ACAC_0000055401-mRNA-1"/>
    <property type="gene ID" value="ACAC_0000055401"/>
</dbReference>
<evidence type="ECO:0000313" key="9">
    <source>
        <dbReference type="Proteomes" id="UP000035642"/>
    </source>
</evidence>
<organism evidence="9 10">
    <name type="scientific">Angiostrongylus cantonensis</name>
    <name type="common">Rat lungworm</name>
    <dbReference type="NCBI Taxonomy" id="6313"/>
    <lineage>
        <taxon>Eukaryota</taxon>
        <taxon>Metazoa</taxon>
        <taxon>Ecdysozoa</taxon>
        <taxon>Nematoda</taxon>
        <taxon>Chromadorea</taxon>
        <taxon>Rhabditida</taxon>
        <taxon>Rhabditina</taxon>
        <taxon>Rhabditomorpha</taxon>
        <taxon>Strongyloidea</taxon>
        <taxon>Metastrongylidae</taxon>
        <taxon>Angiostrongylus</taxon>
    </lineage>
</organism>